<geneLocation type="plasmid" evidence="3">
    <name>pAP1447-1</name>
</geneLocation>
<dbReference type="EMBL" id="CP021525">
    <property type="protein sequence ID" value="ARW11933.1"/>
    <property type="molecule type" value="Genomic_DNA"/>
</dbReference>
<evidence type="ECO:0000313" key="3">
    <source>
        <dbReference type="EMBL" id="ARW11933.1"/>
    </source>
</evidence>
<proteinExistence type="predicted"/>
<protein>
    <submittedName>
        <fullName evidence="3">Uncharacterized protein</fullName>
    </submittedName>
</protein>
<geneLocation type="plasmid" evidence="4">
    <name>pap1447-1 sequence</name>
</geneLocation>
<feature type="compositionally biased region" description="Basic and acidic residues" evidence="1">
    <location>
        <begin position="36"/>
        <end position="47"/>
    </location>
</feature>
<keyword evidence="3" id="KW-0614">Plasmid</keyword>
<evidence type="ECO:0000256" key="1">
    <source>
        <dbReference type="SAM" id="MobiDB-lite"/>
    </source>
</evidence>
<reference evidence="3 4" key="1">
    <citation type="submission" date="2017-05" db="EMBL/GenBank/DDBJ databases">
        <title>Genome sequence of Acetobacter pasteurianus subsp. ascendens strain SRCM101447.</title>
        <authorList>
            <person name="Cho S.H."/>
        </authorList>
    </citation>
    <scope>NUCLEOTIDE SEQUENCE [LARGE SCALE GENOMIC DNA]</scope>
    <source>
        <strain evidence="3 4">SRCM101447</strain>
        <plasmid evidence="3">pAP1447-1</plasmid>
        <plasmid evidence="4">Plasmid pap1447-1 sequence</plasmid>
    </source>
</reference>
<dbReference type="AlphaFoldDB" id="A0A1Y0V6A4"/>
<organism evidence="3 4">
    <name type="scientific">Acetobacter ascendens</name>
    <dbReference type="NCBI Taxonomy" id="481146"/>
    <lineage>
        <taxon>Bacteria</taxon>
        <taxon>Pseudomonadati</taxon>
        <taxon>Pseudomonadota</taxon>
        <taxon>Alphaproteobacteria</taxon>
        <taxon>Acetobacterales</taxon>
        <taxon>Acetobacteraceae</taxon>
        <taxon>Acetobacter</taxon>
    </lineage>
</organism>
<gene>
    <name evidence="2" type="ORF">S101447_02745</name>
    <name evidence="3" type="ORF">S101447_02896</name>
</gene>
<dbReference type="EMBL" id="CP021525">
    <property type="protein sequence ID" value="ARW11782.1"/>
    <property type="molecule type" value="Genomic_DNA"/>
</dbReference>
<accession>A0A1Y0V6A4</accession>
<evidence type="ECO:0000313" key="4">
    <source>
        <dbReference type="Proteomes" id="UP000195633"/>
    </source>
</evidence>
<feature type="region of interest" description="Disordered" evidence="1">
    <location>
        <begin position="36"/>
        <end position="55"/>
    </location>
</feature>
<sequence length="55" mass="5937">MSAAMVRPQAARAYGRAIAPASCLCSAEKGSHIKDPEYEHLDHDGTDINRTVRAP</sequence>
<name>A0A1Y0V6A4_9PROT</name>
<dbReference type="Proteomes" id="UP000195633">
    <property type="component" value="Plasmid pAP1447-1"/>
</dbReference>
<evidence type="ECO:0000313" key="2">
    <source>
        <dbReference type="EMBL" id="ARW11782.1"/>
    </source>
</evidence>